<dbReference type="EMBL" id="CAADIC010000029">
    <property type="protein sequence ID" value="VFR43449.1"/>
    <property type="molecule type" value="Genomic_DNA"/>
</dbReference>
<organism evidence="3">
    <name type="scientific">plant metagenome</name>
    <dbReference type="NCBI Taxonomy" id="1297885"/>
    <lineage>
        <taxon>unclassified sequences</taxon>
        <taxon>metagenomes</taxon>
        <taxon>organismal metagenomes</taxon>
    </lineage>
</organism>
<feature type="transmembrane region" description="Helical" evidence="1">
    <location>
        <begin position="293"/>
        <end position="317"/>
    </location>
</feature>
<name>A0A484TYD7_9ZZZZ</name>
<protein>
    <submittedName>
        <fullName evidence="3">Uncharacterized protein</fullName>
    </submittedName>
</protein>
<dbReference type="EMBL" id="CAADIL010000027">
    <property type="protein sequence ID" value="VFR79547.1"/>
    <property type="molecule type" value="Genomic_DNA"/>
</dbReference>
<keyword evidence="1" id="KW-0812">Transmembrane</keyword>
<keyword evidence="1" id="KW-1133">Transmembrane helix</keyword>
<proteinExistence type="predicted"/>
<reference evidence="3" key="1">
    <citation type="submission" date="2019-03" db="EMBL/GenBank/DDBJ databases">
        <authorList>
            <person name="Danneels B."/>
        </authorList>
    </citation>
    <scope>NUCLEOTIDE SEQUENCE</scope>
</reference>
<gene>
    <name evidence="2" type="ORF">ANDA3_3086</name>
    <name evidence="3" type="ORF">DAR2_2954</name>
    <name evidence="4" type="ORF">DAR3_2952</name>
</gene>
<feature type="transmembrane region" description="Helical" evidence="1">
    <location>
        <begin position="369"/>
        <end position="392"/>
    </location>
</feature>
<feature type="transmembrane region" description="Helical" evidence="1">
    <location>
        <begin position="329"/>
        <end position="349"/>
    </location>
</feature>
<keyword evidence="1" id="KW-0472">Membrane</keyword>
<evidence type="ECO:0000313" key="2">
    <source>
        <dbReference type="EMBL" id="VFR43449.1"/>
    </source>
</evidence>
<evidence type="ECO:0000256" key="1">
    <source>
        <dbReference type="SAM" id="Phobius"/>
    </source>
</evidence>
<evidence type="ECO:0000313" key="4">
    <source>
        <dbReference type="EMBL" id="VFR89645.1"/>
    </source>
</evidence>
<dbReference type="EMBL" id="CAADIJ010000029">
    <property type="protein sequence ID" value="VFR89645.1"/>
    <property type="molecule type" value="Genomic_DNA"/>
</dbReference>
<accession>A0A484TYD7</accession>
<dbReference type="AlphaFoldDB" id="A0A484TYD7"/>
<feature type="transmembrane region" description="Helical" evidence="1">
    <location>
        <begin position="398"/>
        <end position="422"/>
    </location>
</feature>
<sequence length="676" mass="71087">MNDMAVDTYATFDANALRAFESGLNAAADALRRHARRFGDSFNDVARKLDIGMGQFERSAGKLEGAATSLQRAAAKLEEAGRKTGKAENTGLQRARSSLDGLESAVVKLTGRMSDAHQDAARTGASASDTRAFAWTADAFDIPADQAVDNLERFRDSLANSQDTRNLLRDLGVEALDASGNLRATVDVLGELMPVLSRLPKGETLGFDPALLAAMQRAAFASELAGNRQRVHASGLDDTGGALTSFANIGRSAENILVGAASKVLTVLAPSLKMFSDWLRANEAMLAERLSEVFIGIGYALKMIVPLMVSAFDLFVAMDGATDGWSTRLIAVLALLLKLGCGGLLGNLLPGLTSVVNAIKRIGPFIKTFIGLVKTLGRWLGGALLRLLPLLGLLVKPLLILVAAVAGFLALFGAIVGAVKLLKWAAGLFDRSDEDVKIGREAVQDGDWWTAATHLPIGEFITTAASALWDTVTAWLFGIVAAVVQFVVDSATSLWNMAVKAVDGMVSLVDAAIASVKAAVTDLWNLGVENVKRLMAVIVPVFEAIKGFLGGAWKKASEGAGKAAQAVSDGWDLMMEGASAARNWVQGGISSWWGGGDSPTLHGVGEVPGAGFALGAPFGHPNGAAKACGPSQVSLTASTNIYVTGMFDPMATASAVQQRQEQNNLLLVRQLQGNRQ</sequence>
<evidence type="ECO:0000313" key="3">
    <source>
        <dbReference type="EMBL" id="VFR79547.1"/>
    </source>
</evidence>